<comment type="caution">
    <text evidence="3">The sequence shown here is derived from an EMBL/GenBank/DDBJ whole genome shotgun (WGS) entry which is preliminary data.</text>
</comment>
<gene>
    <name evidence="3" type="ORF">QVD17_37766</name>
</gene>
<dbReference type="Proteomes" id="UP001229421">
    <property type="component" value="Unassembled WGS sequence"/>
</dbReference>
<evidence type="ECO:0000313" key="4">
    <source>
        <dbReference type="Proteomes" id="UP001229421"/>
    </source>
</evidence>
<keyword evidence="4" id="KW-1185">Reference proteome</keyword>
<dbReference type="EMBL" id="JAUHHV010000010">
    <property type="protein sequence ID" value="KAK1411220.1"/>
    <property type="molecule type" value="Genomic_DNA"/>
</dbReference>
<evidence type="ECO:0000256" key="1">
    <source>
        <dbReference type="SAM" id="MobiDB-lite"/>
    </source>
</evidence>
<evidence type="ECO:0000259" key="2">
    <source>
        <dbReference type="Pfam" id="PF13963"/>
    </source>
</evidence>
<evidence type="ECO:0000313" key="3">
    <source>
        <dbReference type="EMBL" id="KAK1411220.1"/>
    </source>
</evidence>
<sequence>MYKMTNSDKSFNMEYSQNLKKWLDFVYFNDLVVDRRVTKRDKLVLDIKCPCLRCQNSFFRDRETIHKHLLMKGFMSDYNTWSEHGEPSIHEVRQSSTTREGDYEVNDDDDGGRRRMVLDNMYSSEFTTPPHSNLDSTTP</sequence>
<proteinExistence type="predicted"/>
<dbReference type="InterPro" id="IPR029480">
    <property type="entry name" value="Transpos_assoc"/>
</dbReference>
<name>A0AAD8K153_TARER</name>
<accession>A0AAD8K153</accession>
<dbReference type="AlphaFoldDB" id="A0AAD8K153"/>
<organism evidence="3 4">
    <name type="scientific">Tagetes erecta</name>
    <name type="common">African marigold</name>
    <dbReference type="NCBI Taxonomy" id="13708"/>
    <lineage>
        <taxon>Eukaryota</taxon>
        <taxon>Viridiplantae</taxon>
        <taxon>Streptophyta</taxon>
        <taxon>Embryophyta</taxon>
        <taxon>Tracheophyta</taxon>
        <taxon>Spermatophyta</taxon>
        <taxon>Magnoliopsida</taxon>
        <taxon>eudicotyledons</taxon>
        <taxon>Gunneridae</taxon>
        <taxon>Pentapetalae</taxon>
        <taxon>asterids</taxon>
        <taxon>campanulids</taxon>
        <taxon>Asterales</taxon>
        <taxon>Asteraceae</taxon>
        <taxon>Asteroideae</taxon>
        <taxon>Heliantheae alliance</taxon>
        <taxon>Tageteae</taxon>
        <taxon>Tagetes</taxon>
    </lineage>
</organism>
<protein>
    <recommendedName>
        <fullName evidence="2">Transposase-associated domain-containing protein</fullName>
    </recommendedName>
</protein>
<dbReference type="Pfam" id="PF13963">
    <property type="entry name" value="Transpos_assoc"/>
    <property type="match status" value="1"/>
</dbReference>
<feature type="compositionally biased region" description="Basic and acidic residues" evidence="1">
    <location>
        <begin position="84"/>
        <end position="93"/>
    </location>
</feature>
<feature type="region of interest" description="Disordered" evidence="1">
    <location>
        <begin position="84"/>
        <end position="114"/>
    </location>
</feature>
<feature type="domain" description="Transposase-associated" evidence="2">
    <location>
        <begin position="9"/>
        <end position="86"/>
    </location>
</feature>
<reference evidence="3" key="1">
    <citation type="journal article" date="2023" name="bioRxiv">
        <title>Improved chromosome-level genome assembly for marigold (Tagetes erecta).</title>
        <authorList>
            <person name="Jiang F."/>
            <person name="Yuan L."/>
            <person name="Wang S."/>
            <person name="Wang H."/>
            <person name="Xu D."/>
            <person name="Wang A."/>
            <person name="Fan W."/>
        </authorList>
    </citation>
    <scope>NUCLEOTIDE SEQUENCE</scope>
    <source>
        <strain evidence="3">WSJ</strain>
        <tissue evidence="3">Leaf</tissue>
    </source>
</reference>